<evidence type="ECO:0000256" key="1">
    <source>
        <dbReference type="ARBA" id="ARBA00004370"/>
    </source>
</evidence>
<evidence type="ECO:0000256" key="3">
    <source>
        <dbReference type="ARBA" id="ARBA00022989"/>
    </source>
</evidence>
<dbReference type="GO" id="GO:0045492">
    <property type="term" value="P:xylan biosynthetic process"/>
    <property type="evidence" value="ECO:0007669"/>
    <property type="project" value="TreeGrafter"/>
</dbReference>
<dbReference type="GO" id="GO:0016020">
    <property type="term" value="C:membrane"/>
    <property type="evidence" value="ECO:0007669"/>
    <property type="project" value="UniProtKB-SubCell"/>
</dbReference>
<dbReference type="Proteomes" id="UP001374535">
    <property type="component" value="Chromosome 5"/>
</dbReference>
<dbReference type="GO" id="GO:0010411">
    <property type="term" value="P:xyloglucan metabolic process"/>
    <property type="evidence" value="ECO:0007669"/>
    <property type="project" value="TreeGrafter"/>
</dbReference>
<dbReference type="EMBL" id="CP144696">
    <property type="protein sequence ID" value="WVZ09227.1"/>
    <property type="molecule type" value="Genomic_DNA"/>
</dbReference>
<evidence type="ECO:0000256" key="4">
    <source>
        <dbReference type="ARBA" id="ARBA00023136"/>
    </source>
</evidence>
<evidence type="ECO:0000313" key="5">
    <source>
        <dbReference type="EMBL" id="WVZ09227.1"/>
    </source>
</evidence>
<dbReference type="GO" id="GO:0009834">
    <property type="term" value="P:plant-type secondary cell wall biogenesis"/>
    <property type="evidence" value="ECO:0007669"/>
    <property type="project" value="TreeGrafter"/>
</dbReference>
<keyword evidence="6" id="KW-1185">Reference proteome</keyword>
<keyword evidence="2" id="KW-0812">Transmembrane</keyword>
<evidence type="ECO:0000256" key="2">
    <source>
        <dbReference type="ARBA" id="ARBA00022692"/>
    </source>
</evidence>
<name>A0AAQ3RWV0_VIGMU</name>
<evidence type="ECO:0000313" key="6">
    <source>
        <dbReference type="Proteomes" id="UP001374535"/>
    </source>
</evidence>
<accession>A0AAQ3RWV0</accession>
<sequence>MRETDSCFFTASVVLARDHSGRCGMDIFGDIGVSEKLSLVQSSDINLVEMSSDAVKDEDKAVLLEGGALQSGSPRARSITASPSIIRFLLMDEYFLLENRLTLRAMSEFGLLLAYFYLCDRTDFFASSKKVDL</sequence>
<gene>
    <name evidence="5" type="ORF">V8G54_013757</name>
</gene>
<keyword evidence="4" id="KW-0472">Membrane</keyword>
<comment type="subcellular location">
    <subcellularLocation>
        <location evidence="1">Membrane</location>
    </subcellularLocation>
</comment>
<protein>
    <submittedName>
        <fullName evidence="5">Uncharacterized protein</fullName>
    </submittedName>
</protein>
<keyword evidence="3" id="KW-1133">Transmembrane helix</keyword>
<proteinExistence type="predicted"/>
<dbReference type="GO" id="GO:0016407">
    <property type="term" value="F:acetyltransferase activity"/>
    <property type="evidence" value="ECO:0007669"/>
    <property type="project" value="TreeGrafter"/>
</dbReference>
<reference evidence="5 6" key="1">
    <citation type="journal article" date="2023" name="Life. Sci Alliance">
        <title>Evolutionary insights into 3D genome organization and epigenetic landscape of Vigna mungo.</title>
        <authorList>
            <person name="Junaid A."/>
            <person name="Singh B."/>
            <person name="Bhatia S."/>
        </authorList>
    </citation>
    <scope>NUCLEOTIDE SEQUENCE [LARGE SCALE GENOMIC DNA]</scope>
    <source>
        <strain evidence="5">Urdbean</strain>
    </source>
</reference>
<organism evidence="5 6">
    <name type="scientific">Vigna mungo</name>
    <name type="common">Black gram</name>
    <name type="synonym">Phaseolus mungo</name>
    <dbReference type="NCBI Taxonomy" id="3915"/>
    <lineage>
        <taxon>Eukaryota</taxon>
        <taxon>Viridiplantae</taxon>
        <taxon>Streptophyta</taxon>
        <taxon>Embryophyta</taxon>
        <taxon>Tracheophyta</taxon>
        <taxon>Spermatophyta</taxon>
        <taxon>Magnoliopsida</taxon>
        <taxon>eudicotyledons</taxon>
        <taxon>Gunneridae</taxon>
        <taxon>Pentapetalae</taxon>
        <taxon>rosids</taxon>
        <taxon>fabids</taxon>
        <taxon>Fabales</taxon>
        <taxon>Fabaceae</taxon>
        <taxon>Papilionoideae</taxon>
        <taxon>50 kb inversion clade</taxon>
        <taxon>NPAAA clade</taxon>
        <taxon>indigoferoid/millettioid clade</taxon>
        <taxon>Phaseoleae</taxon>
        <taxon>Vigna</taxon>
    </lineage>
</organism>
<dbReference type="GO" id="GO:0005794">
    <property type="term" value="C:Golgi apparatus"/>
    <property type="evidence" value="ECO:0007669"/>
    <property type="project" value="TreeGrafter"/>
</dbReference>
<dbReference type="AlphaFoldDB" id="A0AAQ3RWV0"/>
<dbReference type="PANTHER" id="PTHR13533:SF48">
    <property type="entry name" value="PROTEIN REDUCED WALL ACETYLATION 2"/>
    <property type="match status" value="1"/>
</dbReference>
<dbReference type="PANTHER" id="PTHR13533">
    <property type="entry name" value="N-ACETYLNEURAMINATE 9-O-ACETYLTRANSFERASE"/>
    <property type="match status" value="1"/>
</dbReference>